<dbReference type="Pfam" id="PF07690">
    <property type="entry name" value="MFS_1"/>
    <property type="match status" value="1"/>
</dbReference>
<feature type="transmembrane region" description="Helical" evidence="23">
    <location>
        <begin position="250"/>
        <end position="273"/>
    </location>
</feature>
<dbReference type="InterPro" id="IPR036259">
    <property type="entry name" value="MFS_trans_sf"/>
</dbReference>
<comment type="subunit">
    <text evidence="21">Homodimer. Interacts with lysosomal protein GLMP (via lumenal domain); the interaction starts while both proteins are still in the endoplasmic reticulum and is required for stabilization of MFSD1 in lysosomes but has no direct effect on its targeting to lysosomes or transporter activity.</text>
</comment>
<feature type="transmembrane region" description="Helical" evidence="23">
    <location>
        <begin position="149"/>
        <end position="168"/>
    </location>
</feature>
<proteinExistence type="predicted"/>
<feature type="transmembrane region" description="Helical" evidence="23">
    <location>
        <begin position="378"/>
        <end position="400"/>
    </location>
</feature>
<dbReference type="PANTHER" id="PTHR23512:SF5">
    <property type="entry name" value="MAJOR FACILITATOR SUPERFAMILY DOMAIN-CONTAINING PROTEIN 1"/>
    <property type="match status" value="1"/>
</dbReference>
<comment type="caution">
    <text evidence="25">The sequence shown here is derived from an EMBL/GenBank/DDBJ whole genome shotgun (WGS) entry which is preliminary data.</text>
</comment>
<evidence type="ECO:0000256" key="2">
    <source>
        <dbReference type="ARBA" id="ARBA00022692"/>
    </source>
</evidence>
<accession>A0A9W7AP91</accession>
<dbReference type="AlphaFoldDB" id="A0A9W7AP91"/>
<evidence type="ECO:0000256" key="7">
    <source>
        <dbReference type="ARBA" id="ARBA00044881"/>
    </source>
</evidence>
<evidence type="ECO:0000256" key="14">
    <source>
        <dbReference type="ARBA" id="ARBA00044903"/>
    </source>
</evidence>
<dbReference type="SUPFAM" id="SSF103473">
    <property type="entry name" value="MFS general substrate transporter"/>
    <property type="match status" value="1"/>
</dbReference>
<evidence type="ECO:0000256" key="17">
    <source>
        <dbReference type="ARBA" id="ARBA00044924"/>
    </source>
</evidence>
<feature type="transmembrane region" description="Helical" evidence="23">
    <location>
        <begin position="188"/>
        <end position="209"/>
    </location>
</feature>
<comment type="catalytic activity">
    <reaction evidence="7">
        <text>L-alpha-aminoacyl-L-arginine(out) = L-alpha-aminoacyl-L-arginine(in)</text>
        <dbReference type="Rhea" id="RHEA:79367"/>
        <dbReference type="ChEBI" id="CHEBI:229968"/>
    </reaction>
</comment>
<evidence type="ECO:0000256" key="10">
    <source>
        <dbReference type="ARBA" id="ARBA00044893"/>
    </source>
</evidence>
<evidence type="ECO:0000256" key="16">
    <source>
        <dbReference type="ARBA" id="ARBA00044919"/>
    </source>
</evidence>
<dbReference type="InterPro" id="IPR052187">
    <property type="entry name" value="MFSD1"/>
</dbReference>
<evidence type="ECO:0000256" key="23">
    <source>
        <dbReference type="SAM" id="Phobius"/>
    </source>
</evidence>
<dbReference type="OrthoDB" id="424834at2759"/>
<evidence type="ECO:0000256" key="9">
    <source>
        <dbReference type="ARBA" id="ARBA00044891"/>
    </source>
</evidence>
<dbReference type="InterPro" id="IPR020846">
    <property type="entry name" value="MFS_dom"/>
</dbReference>
<comment type="catalytic activity">
    <reaction evidence="12">
        <text>L-arginyl-L-alpha-amino acid(out) = L-arginyl-L-alpha-amino acid(in)</text>
        <dbReference type="Rhea" id="RHEA:79371"/>
        <dbReference type="ChEBI" id="CHEBI:84315"/>
    </reaction>
</comment>
<sequence>MARLDPNTAKFRYTLLLLNCLLTFGSYYCFDMPANLEDYIKDQVIHGFAPGEENTYYNYFYLVYSWTNMLMSLCAGVMVDRLGKEKSMYLFVSFCIIGSAVYALGAAMVDSDPTLRYVVMFIGRFVFGLGGGPITIVQNAFTAIHFNGHELAMAFGCTLTVSRVGSVVNFNLTPSLYNLFKDNVSEQYALAITLAVGSFLTCFSLIAAYNLASMDRYAQETEQGAYKVVKNSSGVEVKKKKMKLSDVKEFPWLFWVLAITISIFYSIIFPFMADSSSFLQEDKFGLNATSASFRASLVYMCSMVVSPFLGAFVDWFGRRTNIAFLGTSLTLPVFLLLADTDYDPLFAMLLLGMSYSVCAAALWPSVQLLVPLHTVGTANGVATSIQMFGIGICNILVGYLRDNTDFVTTMMFFFGLGCATVFTVMTMYCLDFDKKMYLGKRDKKEGEEGGQGMNDPLLAKERESLV</sequence>
<comment type="catalytic activity">
    <reaction evidence="17">
        <text>L-lysyl-glycine(out) = L-lysyl-glycine(in)</text>
        <dbReference type="Rhea" id="RHEA:79407"/>
        <dbReference type="ChEBI" id="CHEBI:191202"/>
    </reaction>
</comment>
<comment type="catalytic activity">
    <reaction evidence="16">
        <text>L-alanyl-L-lysine(out) = L-alanyl-L-lysine(in)</text>
        <dbReference type="Rhea" id="RHEA:79415"/>
        <dbReference type="ChEBI" id="CHEBI:192470"/>
    </reaction>
</comment>
<comment type="catalytic activity">
    <reaction evidence="14">
        <text>L-arginyl-glycine(out) = L-arginyl-glycine(in)</text>
        <dbReference type="Rhea" id="RHEA:79391"/>
        <dbReference type="ChEBI" id="CHEBI:229955"/>
    </reaction>
</comment>
<evidence type="ECO:0000259" key="24">
    <source>
        <dbReference type="PROSITE" id="PS50850"/>
    </source>
</evidence>
<dbReference type="Proteomes" id="UP001165085">
    <property type="component" value="Unassembled WGS sequence"/>
</dbReference>
<evidence type="ECO:0000256" key="8">
    <source>
        <dbReference type="ARBA" id="ARBA00044884"/>
    </source>
</evidence>
<evidence type="ECO:0000313" key="25">
    <source>
        <dbReference type="EMBL" id="GMH74161.1"/>
    </source>
</evidence>
<dbReference type="EMBL" id="BRXY01000176">
    <property type="protein sequence ID" value="GMH74161.1"/>
    <property type="molecule type" value="Genomic_DNA"/>
</dbReference>
<comment type="catalytic activity">
    <reaction evidence="15">
        <text>L-histidyl-L-alpha-amino acid(out) = L-histidyl-L-alpha-amino acid(in)</text>
        <dbReference type="Rhea" id="RHEA:79379"/>
        <dbReference type="ChEBI" id="CHEBI:229964"/>
    </reaction>
</comment>
<dbReference type="GO" id="GO:0016020">
    <property type="term" value="C:membrane"/>
    <property type="evidence" value="ECO:0007669"/>
    <property type="project" value="UniProtKB-SubCell"/>
</dbReference>
<comment type="catalytic activity">
    <reaction evidence="13">
        <text>L-lysyl-L-lysine(out) = L-lysyl-L-lysine(in)</text>
        <dbReference type="Rhea" id="RHEA:79403"/>
        <dbReference type="ChEBI" id="CHEBI:229956"/>
    </reaction>
</comment>
<comment type="subcellular location">
    <subcellularLocation>
        <location evidence="1">Membrane</location>
        <topology evidence="1">Multi-pass membrane protein</topology>
    </subcellularLocation>
</comment>
<comment type="catalytic activity">
    <reaction evidence="8">
        <text>L-alpha-aminoacyl-L-histidine(out) = L-alpha-aminoacyl-L-histidine(in)</text>
        <dbReference type="Rhea" id="RHEA:79375"/>
        <dbReference type="ChEBI" id="CHEBI:229967"/>
    </reaction>
</comment>
<comment type="function">
    <text evidence="20">Lysosomal dipeptide uniporter that selectively exports lysine, arginine or histidine-containing dipeptides with a net positive charge from the lysosome lumen into the cytosol. Could play a role in a specific type of protein O-glycosylation indirectly regulating macrophages migration and tissue invasion. Also essential for liver homeostasis.</text>
</comment>
<evidence type="ECO:0000256" key="19">
    <source>
        <dbReference type="ARBA" id="ARBA00045018"/>
    </source>
</evidence>
<feature type="region of interest" description="Disordered" evidence="22">
    <location>
        <begin position="444"/>
        <end position="466"/>
    </location>
</feature>
<dbReference type="InterPro" id="IPR011701">
    <property type="entry name" value="MFS"/>
</dbReference>
<dbReference type="Gene3D" id="1.20.1250.20">
    <property type="entry name" value="MFS general substrate transporter like domains"/>
    <property type="match status" value="2"/>
</dbReference>
<feature type="transmembrane region" description="Helical" evidence="23">
    <location>
        <begin position="12"/>
        <end position="30"/>
    </location>
</feature>
<dbReference type="PROSITE" id="PS50850">
    <property type="entry name" value="MFS"/>
    <property type="match status" value="1"/>
</dbReference>
<evidence type="ECO:0000256" key="15">
    <source>
        <dbReference type="ARBA" id="ARBA00044912"/>
    </source>
</evidence>
<keyword evidence="26" id="KW-1185">Reference proteome</keyword>
<comment type="catalytic activity">
    <reaction evidence="5">
        <text>L-lysyl-L-alanine(out) = L-lysyl-L-alanine(in)</text>
        <dbReference type="Rhea" id="RHEA:79399"/>
        <dbReference type="ChEBI" id="CHEBI:229954"/>
    </reaction>
</comment>
<feature type="transmembrane region" description="Helical" evidence="23">
    <location>
        <begin position="344"/>
        <end position="366"/>
    </location>
</feature>
<gene>
    <name evidence="25" type="ORF">TrST_g14341</name>
</gene>
<evidence type="ECO:0000256" key="21">
    <source>
        <dbReference type="ARBA" id="ARBA00046376"/>
    </source>
</evidence>
<dbReference type="GO" id="GO:0022857">
    <property type="term" value="F:transmembrane transporter activity"/>
    <property type="evidence" value="ECO:0007669"/>
    <property type="project" value="InterPro"/>
</dbReference>
<evidence type="ECO:0000256" key="6">
    <source>
        <dbReference type="ARBA" id="ARBA00044878"/>
    </source>
</evidence>
<keyword evidence="4 23" id="KW-0472">Membrane</keyword>
<feature type="transmembrane region" description="Helical" evidence="23">
    <location>
        <begin position="59"/>
        <end position="79"/>
    </location>
</feature>
<comment type="catalytic activity">
    <reaction evidence="9">
        <text>L-lysyl-L-alpha-amino acid(out) = L-lysyl-L-alpha-amino acid(in)</text>
        <dbReference type="Rhea" id="RHEA:79387"/>
        <dbReference type="ChEBI" id="CHEBI:229965"/>
    </reaction>
</comment>
<evidence type="ECO:0000256" key="4">
    <source>
        <dbReference type="ARBA" id="ARBA00023136"/>
    </source>
</evidence>
<evidence type="ECO:0000256" key="3">
    <source>
        <dbReference type="ARBA" id="ARBA00022989"/>
    </source>
</evidence>
<feature type="transmembrane region" description="Helical" evidence="23">
    <location>
        <begin position="406"/>
        <end position="430"/>
    </location>
</feature>
<comment type="catalytic activity">
    <reaction evidence="10">
        <text>L-alpha-aminoacyl-L-lysine(out) = L-alpha-aminoacyl-L-lysine(in)</text>
        <dbReference type="Rhea" id="RHEA:79383"/>
        <dbReference type="ChEBI" id="CHEBI:229966"/>
    </reaction>
</comment>
<dbReference type="PROSITE" id="PS00216">
    <property type="entry name" value="SUGAR_TRANSPORT_1"/>
    <property type="match status" value="1"/>
</dbReference>
<evidence type="ECO:0000256" key="11">
    <source>
        <dbReference type="ARBA" id="ARBA00044898"/>
    </source>
</evidence>
<feature type="domain" description="Major facilitator superfamily (MFS) profile" evidence="24">
    <location>
        <begin position="1"/>
        <end position="435"/>
    </location>
</feature>
<evidence type="ECO:0000256" key="1">
    <source>
        <dbReference type="ARBA" id="ARBA00004141"/>
    </source>
</evidence>
<feature type="transmembrane region" description="Helical" evidence="23">
    <location>
        <begin position="115"/>
        <end position="137"/>
    </location>
</feature>
<keyword evidence="3 23" id="KW-1133">Transmembrane helix</keyword>
<evidence type="ECO:0000256" key="20">
    <source>
        <dbReference type="ARBA" id="ARBA00045709"/>
    </source>
</evidence>
<feature type="transmembrane region" description="Helical" evidence="23">
    <location>
        <begin position="88"/>
        <end position="109"/>
    </location>
</feature>
<reference evidence="26" key="1">
    <citation type="journal article" date="2023" name="Commun. Biol.">
        <title>Genome analysis of Parmales, the sister group of diatoms, reveals the evolutionary specialization of diatoms from phago-mixotrophs to photoautotrophs.</title>
        <authorList>
            <person name="Ban H."/>
            <person name="Sato S."/>
            <person name="Yoshikawa S."/>
            <person name="Yamada K."/>
            <person name="Nakamura Y."/>
            <person name="Ichinomiya M."/>
            <person name="Sato N."/>
            <person name="Blanc-Mathieu R."/>
            <person name="Endo H."/>
            <person name="Kuwata A."/>
            <person name="Ogata H."/>
        </authorList>
    </citation>
    <scope>NUCLEOTIDE SEQUENCE [LARGE SCALE GENOMIC DNA]</scope>
    <source>
        <strain evidence="26">NIES 3701</strain>
    </source>
</reference>
<evidence type="ECO:0000256" key="5">
    <source>
        <dbReference type="ARBA" id="ARBA00044876"/>
    </source>
</evidence>
<keyword evidence="2 23" id="KW-0812">Transmembrane</keyword>
<evidence type="ECO:0000256" key="13">
    <source>
        <dbReference type="ARBA" id="ARBA00044900"/>
    </source>
</evidence>
<evidence type="ECO:0000256" key="18">
    <source>
        <dbReference type="ARBA" id="ARBA00044985"/>
    </source>
</evidence>
<organism evidence="25 26">
    <name type="scientific">Triparma strigata</name>
    <dbReference type="NCBI Taxonomy" id="1606541"/>
    <lineage>
        <taxon>Eukaryota</taxon>
        <taxon>Sar</taxon>
        <taxon>Stramenopiles</taxon>
        <taxon>Ochrophyta</taxon>
        <taxon>Bolidophyceae</taxon>
        <taxon>Parmales</taxon>
        <taxon>Triparmaceae</taxon>
        <taxon>Triparma</taxon>
    </lineage>
</organism>
<feature type="transmembrane region" description="Helical" evidence="23">
    <location>
        <begin position="320"/>
        <end position="338"/>
    </location>
</feature>
<dbReference type="InterPro" id="IPR005829">
    <property type="entry name" value="Sugar_transporter_CS"/>
</dbReference>
<protein>
    <recommendedName>
        <fullName evidence="18">Lysosomal dipeptide transporter MFSD1</fullName>
    </recommendedName>
    <alternativeName>
        <fullName evidence="19">Major facilitator superfamily domain-containing protein 1</fullName>
    </alternativeName>
</protein>
<evidence type="ECO:0000256" key="12">
    <source>
        <dbReference type="ARBA" id="ARBA00044899"/>
    </source>
</evidence>
<name>A0A9W7AP91_9STRA</name>
<comment type="catalytic activity">
    <reaction evidence="6">
        <text>L-histidyl-glycine(out) = L-histidyl-glycine(in)</text>
        <dbReference type="Rhea" id="RHEA:79395"/>
        <dbReference type="ChEBI" id="CHEBI:229957"/>
    </reaction>
</comment>
<comment type="catalytic activity">
    <reaction evidence="11">
        <text>L-aspartyl-L-lysine(out) = L-aspartyl-L-lysine(in)</text>
        <dbReference type="Rhea" id="RHEA:79411"/>
        <dbReference type="ChEBI" id="CHEBI:229953"/>
    </reaction>
</comment>
<evidence type="ECO:0000256" key="22">
    <source>
        <dbReference type="SAM" id="MobiDB-lite"/>
    </source>
</evidence>
<feature type="transmembrane region" description="Helical" evidence="23">
    <location>
        <begin position="293"/>
        <end position="313"/>
    </location>
</feature>
<evidence type="ECO:0000313" key="26">
    <source>
        <dbReference type="Proteomes" id="UP001165085"/>
    </source>
</evidence>
<dbReference type="PANTHER" id="PTHR23512">
    <property type="entry name" value="MAJOR FACILITATOR SUPERFAMILY DOMAIN-CONTAINING PROTEIN 1"/>
    <property type="match status" value="1"/>
</dbReference>